<sequence length="233" mass="24860">MPGRNRQPRQPRGGHQRPSSSSHTNTSNRSQPQGFSRPPRRQHRGPDDRPVPAHASIQEGAAVSIVLKVDQPTGSQVRGIVADLLTRGDHPRGVKVRLRDGRVGRVQCLVSEAEGLEGEALAGGPGANVGRNGENGMSGNVDGGRGGRGARGGKGGYHFERDIRENDEYFYDESKAAGRDLGLFAQLEEADRGHAVSRGPTVASSEMATCPVCGNFEGDERAVAFHVEEHFAA</sequence>
<protein>
    <submittedName>
        <fullName evidence="2">Uncharacterized protein</fullName>
    </submittedName>
</protein>
<feature type="compositionally biased region" description="Gly residues" evidence="1">
    <location>
        <begin position="141"/>
        <end position="156"/>
    </location>
</feature>
<gene>
    <name evidence="2" type="ORF">GRF29_216g634423</name>
</gene>
<dbReference type="Pfam" id="PF09962">
    <property type="entry name" value="DUF2196"/>
    <property type="match status" value="1"/>
</dbReference>
<dbReference type="EMBL" id="WVTA01000018">
    <property type="protein sequence ID" value="KAK3197570.1"/>
    <property type="molecule type" value="Genomic_DNA"/>
</dbReference>
<dbReference type="PANTHER" id="PTHR40069:SF1">
    <property type="entry name" value="YWBE PROTEIN"/>
    <property type="match status" value="1"/>
</dbReference>
<evidence type="ECO:0000256" key="1">
    <source>
        <dbReference type="SAM" id="MobiDB-lite"/>
    </source>
</evidence>
<reference evidence="2 3" key="1">
    <citation type="submission" date="2021-02" db="EMBL/GenBank/DDBJ databases">
        <title>Genome assembly of Pseudopithomyces chartarum.</title>
        <authorList>
            <person name="Jauregui R."/>
            <person name="Singh J."/>
            <person name="Voisey C."/>
        </authorList>
    </citation>
    <scope>NUCLEOTIDE SEQUENCE [LARGE SCALE GENOMIC DNA]</scope>
    <source>
        <strain evidence="2 3">AGR01</strain>
    </source>
</reference>
<keyword evidence="3" id="KW-1185">Reference proteome</keyword>
<name>A0AAN6LP92_9PLEO</name>
<evidence type="ECO:0000313" key="2">
    <source>
        <dbReference type="EMBL" id="KAK3197570.1"/>
    </source>
</evidence>
<feature type="region of interest" description="Disordered" evidence="1">
    <location>
        <begin position="1"/>
        <end position="53"/>
    </location>
</feature>
<comment type="caution">
    <text evidence="2">The sequence shown here is derived from an EMBL/GenBank/DDBJ whole genome shotgun (WGS) entry which is preliminary data.</text>
</comment>
<organism evidence="2 3">
    <name type="scientific">Pseudopithomyces chartarum</name>
    <dbReference type="NCBI Taxonomy" id="1892770"/>
    <lineage>
        <taxon>Eukaryota</taxon>
        <taxon>Fungi</taxon>
        <taxon>Dikarya</taxon>
        <taxon>Ascomycota</taxon>
        <taxon>Pezizomycotina</taxon>
        <taxon>Dothideomycetes</taxon>
        <taxon>Pleosporomycetidae</taxon>
        <taxon>Pleosporales</taxon>
        <taxon>Massarineae</taxon>
        <taxon>Didymosphaeriaceae</taxon>
        <taxon>Pseudopithomyces</taxon>
    </lineage>
</organism>
<feature type="region of interest" description="Disordered" evidence="1">
    <location>
        <begin position="125"/>
        <end position="158"/>
    </location>
</feature>
<dbReference type="Proteomes" id="UP001280581">
    <property type="component" value="Unassembled WGS sequence"/>
</dbReference>
<feature type="compositionally biased region" description="Low complexity" evidence="1">
    <location>
        <begin position="16"/>
        <end position="30"/>
    </location>
</feature>
<feature type="compositionally biased region" description="Basic residues" evidence="1">
    <location>
        <begin position="1"/>
        <end position="15"/>
    </location>
</feature>
<dbReference type="NCBIfam" id="TIGR03833">
    <property type="entry name" value="YwbE family protein"/>
    <property type="match status" value="1"/>
</dbReference>
<dbReference type="PANTHER" id="PTHR40069">
    <property type="entry name" value="YWBE PROTEIN"/>
    <property type="match status" value="1"/>
</dbReference>
<accession>A0AAN6LP92</accession>
<dbReference type="InterPro" id="IPR019240">
    <property type="entry name" value="DUF2196"/>
</dbReference>
<evidence type="ECO:0000313" key="3">
    <source>
        <dbReference type="Proteomes" id="UP001280581"/>
    </source>
</evidence>
<proteinExistence type="predicted"/>
<dbReference type="AlphaFoldDB" id="A0AAN6LP92"/>